<evidence type="ECO:0000256" key="1">
    <source>
        <dbReference type="SAM" id="MobiDB-lite"/>
    </source>
</evidence>
<feature type="compositionally biased region" description="Polar residues" evidence="1">
    <location>
        <begin position="73"/>
        <end position="86"/>
    </location>
</feature>
<accession>A0AAW0AL82</accession>
<organism evidence="3 4">
    <name type="scientific">Favolaschia claudopus</name>
    <dbReference type="NCBI Taxonomy" id="2862362"/>
    <lineage>
        <taxon>Eukaryota</taxon>
        <taxon>Fungi</taxon>
        <taxon>Dikarya</taxon>
        <taxon>Basidiomycota</taxon>
        <taxon>Agaricomycotina</taxon>
        <taxon>Agaricomycetes</taxon>
        <taxon>Agaricomycetidae</taxon>
        <taxon>Agaricales</taxon>
        <taxon>Marasmiineae</taxon>
        <taxon>Mycenaceae</taxon>
        <taxon>Favolaschia</taxon>
    </lineage>
</organism>
<evidence type="ECO:0000256" key="2">
    <source>
        <dbReference type="SAM" id="SignalP"/>
    </source>
</evidence>
<comment type="caution">
    <text evidence="3">The sequence shown here is derived from an EMBL/GenBank/DDBJ whole genome shotgun (WGS) entry which is preliminary data.</text>
</comment>
<keyword evidence="4" id="KW-1185">Reference proteome</keyword>
<feature type="region of interest" description="Disordered" evidence="1">
    <location>
        <begin position="70"/>
        <end position="97"/>
    </location>
</feature>
<protein>
    <submittedName>
        <fullName evidence="3">Uncharacterized protein</fullName>
    </submittedName>
</protein>
<sequence>MRPVFVLVAALLPVVHGALLLGIPSERLTAGNTSVASSFSTSAATVSMSTSSANLRISNTMATRRAVGIDEVSSASLEPQPSQRPAHSSRSSGGSSPLKAEYCIYLRTITPDIGSSQLQLDPTIRSSHSLLEPTRATHPLEPTLPLERPIHSI</sequence>
<proteinExistence type="predicted"/>
<evidence type="ECO:0000313" key="3">
    <source>
        <dbReference type="EMBL" id="KAK7013722.1"/>
    </source>
</evidence>
<feature type="signal peptide" evidence="2">
    <location>
        <begin position="1"/>
        <end position="17"/>
    </location>
</feature>
<keyword evidence="2" id="KW-0732">Signal</keyword>
<name>A0AAW0AL82_9AGAR</name>
<feature type="chain" id="PRO_5043922962" evidence="2">
    <location>
        <begin position="18"/>
        <end position="153"/>
    </location>
</feature>
<reference evidence="3 4" key="1">
    <citation type="journal article" date="2024" name="J Genomics">
        <title>Draft genome sequencing and assembly of Favolaschia claudopus CIRM-BRFM 2984 isolated from oak limbs.</title>
        <authorList>
            <person name="Navarro D."/>
            <person name="Drula E."/>
            <person name="Chaduli D."/>
            <person name="Cazenave R."/>
            <person name="Ahrendt S."/>
            <person name="Wang J."/>
            <person name="Lipzen A."/>
            <person name="Daum C."/>
            <person name="Barry K."/>
            <person name="Grigoriev I.V."/>
            <person name="Favel A."/>
            <person name="Rosso M.N."/>
            <person name="Martin F."/>
        </authorList>
    </citation>
    <scope>NUCLEOTIDE SEQUENCE [LARGE SCALE GENOMIC DNA]</scope>
    <source>
        <strain evidence="3 4">CIRM-BRFM 2984</strain>
    </source>
</reference>
<feature type="region of interest" description="Disordered" evidence="1">
    <location>
        <begin position="129"/>
        <end position="153"/>
    </location>
</feature>
<dbReference type="EMBL" id="JAWWNJ010000058">
    <property type="protein sequence ID" value="KAK7013722.1"/>
    <property type="molecule type" value="Genomic_DNA"/>
</dbReference>
<dbReference type="Proteomes" id="UP001362999">
    <property type="component" value="Unassembled WGS sequence"/>
</dbReference>
<dbReference type="AlphaFoldDB" id="A0AAW0AL82"/>
<gene>
    <name evidence="3" type="ORF">R3P38DRAFT_1452340</name>
</gene>
<evidence type="ECO:0000313" key="4">
    <source>
        <dbReference type="Proteomes" id="UP001362999"/>
    </source>
</evidence>